<proteinExistence type="predicted"/>
<feature type="signal peptide" evidence="2">
    <location>
        <begin position="1"/>
        <end position="18"/>
    </location>
</feature>
<keyword evidence="2" id="KW-0732">Signal</keyword>
<dbReference type="EMBL" id="JAFCIX010000565">
    <property type="protein sequence ID" value="KAH6587330.1"/>
    <property type="molecule type" value="Genomic_DNA"/>
</dbReference>
<evidence type="ECO:0000256" key="2">
    <source>
        <dbReference type="SAM" id="SignalP"/>
    </source>
</evidence>
<evidence type="ECO:0000313" key="4">
    <source>
        <dbReference type="Proteomes" id="UP001648503"/>
    </source>
</evidence>
<reference evidence="3 4" key="1">
    <citation type="submission" date="2021-02" db="EMBL/GenBank/DDBJ databases">
        <title>Variation within the Batrachochytrium salamandrivorans European outbreak.</title>
        <authorList>
            <person name="Kelly M."/>
            <person name="Pasmans F."/>
            <person name="Shea T.P."/>
            <person name="Munoz J.F."/>
            <person name="Carranza S."/>
            <person name="Cuomo C.A."/>
            <person name="Martel A."/>
        </authorList>
    </citation>
    <scope>NUCLEOTIDE SEQUENCE [LARGE SCALE GENOMIC DNA]</scope>
    <source>
        <strain evidence="3 4">AMFP18/2</strain>
    </source>
</reference>
<keyword evidence="4" id="KW-1185">Reference proteome</keyword>
<dbReference type="Proteomes" id="UP001648503">
    <property type="component" value="Unassembled WGS sequence"/>
</dbReference>
<feature type="region of interest" description="Disordered" evidence="1">
    <location>
        <begin position="73"/>
        <end position="111"/>
    </location>
</feature>
<sequence length="260" mass="29940">MRLISFAMVSLLAITVSAQPPHNPDTDAMDKYLDDAIQNMHQYQNDAAHNSQQPHDADIDMLDQILNDITQNAQQPQGAATHSAQQSPDAATQNVQQPPDAATQSAQPSDQNIVMAEMNRLMGVYKIQNDRCFQIDHQISTDKQRDTKARDMIKRITIKLQETSLSDHERLELQQTARNLRMMADELTTEYQEQRWYYINSIIMRSYAHAEVQILNDNQKLIAEHNSKNEVKVGPSPNSCYNTDMLKKQYDRFSKILMWY</sequence>
<comment type="caution">
    <text evidence="3">The sequence shown here is derived from an EMBL/GenBank/DDBJ whole genome shotgun (WGS) entry which is preliminary data.</text>
</comment>
<protein>
    <submittedName>
        <fullName evidence="3">Uncharacterized protein</fullName>
    </submittedName>
</protein>
<evidence type="ECO:0000256" key="1">
    <source>
        <dbReference type="SAM" id="MobiDB-lite"/>
    </source>
</evidence>
<gene>
    <name evidence="3" type="ORF">BASA50_001259</name>
</gene>
<evidence type="ECO:0000313" key="3">
    <source>
        <dbReference type="EMBL" id="KAH6587330.1"/>
    </source>
</evidence>
<organism evidence="3 4">
    <name type="scientific">Batrachochytrium salamandrivorans</name>
    <dbReference type="NCBI Taxonomy" id="1357716"/>
    <lineage>
        <taxon>Eukaryota</taxon>
        <taxon>Fungi</taxon>
        <taxon>Fungi incertae sedis</taxon>
        <taxon>Chytridiomycota</taxon>
        <taxon>Chytridiomycota incertae sedis</taxon>
        <taxon>Chytridiomycetes</taxon>
        <taxon>Rhizophydiales</taxon>
        <taxon>Rhizophydiales incertae sedis</taxon>
        <taxon>Batrachochytrium</taxon>
    </lineage>
</organism>
<accession>A0ABQ8EVP4</accession>
<feature type="chain" id="PRO_5045081077" evidence="2">
    <location>
        <begin position="19"/>
        <end position="260"/>
    </location>
</feature>
<name>A0ABQ8EVP4_9FUNG</name>